<dbReference type="RefSeq" id="WP_090246694.1">
    <property type="nucleotide sequence ID" value="NZ_FNOU01000024.1"/>
</dbReference>
<protein>
    <recommendedName>
        <fullName evidence="5">Phage minor structural protein GP20</fullName>
    </recommendedName>
</protein>
<reference evidence="4" key="1">
    <citation type="submission" date="2016-10" db="EMBL/GenBank/DDBJ databases">
        <authorList>
            <person name="Varghese N."/>
            <person name="Submissions S."/>
        </authorList>
    </citation>
    <scope>NUCLEOTIDE SEQUENCE [LARGE SCALE GENOMIC DNA]</scope>
    <source>
        <strain evidence="4">VPI 5359</strain>
    </source>
</reference>
<dbReference type="Pfam" id="PF14265">
    <property type="entry name" value="DUF4355"/>
    <property type="match status" value="1"/>
</dbReference>
<evidence type="ECO:0000313" key="4">
    <source>
        <dbReference type="Proteomes" id="UP000199652"/>
    </source>
</evidence>
<dbReference type="OrthoDB" id="2626708at2"/>
<evidence type="ECO:0000256" key="1">
    <source>
        <dbReference type="SAM" id="Coils"/>
    </source>
</evidence>
<proteinExistence type="predicted"/>
<feature type="coiled-coil region" evidence="1">
    <location>
        <begin position="57"/>
        <end position="84"/>
    </location>
</feature>
<dbReference type="EMBL" id="FNOU01000024">
    <property type="protein sequence ID" value="SDY29217.1"/>
    <property type="molecule type" value="Genomic_DNA"/>
</dbReference>
<organism evidence="3 4">
    <name type="scientific">Eubacterium barkeri</name>
    <name type="common">Clostridium barkeri</name>
    <dbReference type="NCBI Taxonomy" id="1528"/>
    <lineage>
        <taxon>Bacteria</taxon>
        <taxon>Bacillati</taxon>
        <taxon>Bacillota</taxon>
        <taxon>Clostridia</taxon>
        <taxon>Eubacteriales</taxon>
        <taxon>Eubacteriaceae</taxon>
        <taxon>Eubacterium</taxon>
    </lineage>
</organism>
<evidence type="ECO:0000313" key="3">
    <source>
        <dbReference type="EMBL" id="SDY29217.1"/>
    </source>
</evidence>
<dbReference type="Proteomes" id="UP000199652">
    <property type="component" value="Unassembled WGS sequence"/>
</dbReference>
<gene>
    <name evidence="3" type="ORF">SAMN04488579_12418</name>
</gene>
<feature type="region of interest" description="Disordered" evidence="2">
    <location>
        <begin position="123"/>
        <end position="150"/>
    </location>
</feature>
<dbReference type="AlphaFoldDB" id="A0A1H3INN9"/>
<dbReference type="STRING" id="1528.SAMN04488579_12418"/>
<keyword evidence="1" id="KW-0175">Coiled coil</keyword>
<sequence length="160" mass="17792">MSEVNTDPTVKGQEAFEAITTQEDLDKIIGKRLSREREKYAGFEDLKAKAEKYDAIEEGQKTELQKLQDQIEKAEKENAAFKQREQVNSWAAEISKETGVPASLLRGSTKEEMEAHAELLKEFTSEQPTAPIVGSDGNKPKGQPGLTTADLFAETTKDLF</sequence>
<accession>A0A1H3INN9</accession>
<evidence type="ECO:0008006" key="5">
    <source>
        <dbReference type="Google" id="ProtNLM"/>
    </source>
</evidence>
<keyword evidence="4" id="KW-1185">Reference proteome</keyword>
<name>A0A1H3INN9_EUBBA</name>
<dbReference type="InterPro" id="IPR025580">
    <property type="entry name" value="Gp46"/>
</dbReference>
<evidence type="ECO:0000256" key="2">
    <source>
        <dbReference type="SAM" id="MobiDB-lite"/>
    </source>
</evidence>